<feature type="region of interest" description="Disordered" evidence="1">
    <location>
        <begin position="365"/>
        <end position="385"/>
    </location>
</feature>
<evidence type="ECO:0008006" key="5">
    <source>
        <dbReference type="Google" id="ProtNLM"/>
    </source>
</evidence>
<dbReference type="AlphaFoldDB" id="A0AAE0KGT6"/>
<evidence type="ECO:0000313" key="4">
    <source>
        <dbReference type="Proteomes" id="UP001287356"/>
    </source>
</evidence>
<proteinExistence type="predicted"/>
<dbReference type="Gene3D" id="2.40.70.10">
    <property type="entry name" value="Acid Proteases"/>
    <property type="match status" value="1"/>
</dbReference>
<keyword evidence="4" id="KW-1185">Reference proteome</keyword>
<gene>
    <name evidence="3" type="ORF">B0T24DRAFT_573286</name>
</gene>
<evidence type="ECO:0000256" key="1">
    <source>
        <dbReference type="SAM" id="MobiDB-lite"/>
    </source>
</evidence>
<sequence length="437" mass="45791">MNRGIRVVLDGDQVQGLRLSTILNNTRVRNFLDCQSTTNTSGAIGCEGSSGSVFQTTGGSFKQVYNSKDWNVSTIDPRPSDGTTVLQGYVGANFTDGPAAIADFPLEVWGNHDALNKSALAIGPKSSVLERLVSGGLAPSGAFGIDYGSRSQAHPRDGQLVVGGHNAARHGGDASTSHFQMWSASAPINCPLQVLLADVVLSNAAGNHSLFGDPDSKVTACIDTIQNAFAFTPAMFAKWQGLTNWVASPGDGGPDFTQQTYPLDREPLMGTLTIRLANGYTSVIPHYELVTNERGSDSQGKYAVVNASRAMAAVQAGDSDLGRDTPVLGGVFLSQNYLRVDYANNSFSLSPRVASPPDDDIVTTCTPDNTGGAGADSGGDGGGQSSSMLGLKIGLPVALGTVAIGVAAALLFYRAWSNKNRTRQNSSEIVRRTTSRP</sequence>
<evidence type="ECO:0000313" key="3">
    <source>
        <dbReference type="EMBL" id="KAK3376518.1"/>
    </source>
</evidence>
<protein>
    <recommendedName>
        <fullName evidence="5">Peptidase A1 domain-containing protein</fullName>
    </recommendedName>
</protein>
<dbReference type="EMBL" id="JAULSN010000003">
    <property type="protein sequence ID" value="KAK3376518.1"/>
    <property type="molecule type" value="Genomic_DNA"/>
</dbReference>
<dbReference type="Proteomes" id="UP001287356">
    <property type="component" value="Unassembled WGS sequence"/>
</dbReference>
<dbReference type="SUPFAM" id="SSF50630">
    <property type="entry name" value="Acid proteases"/>
    <property type="match status" value="1"/>
</dbReference>
<evidence type="ECO:0000256" key="2">
    <source>
        <dbReference type="SAM" id="Phobius"/>
    </source>
</evidence>
<keyword evidence="2" id="KW-0812">Transmembrane</keyword>
<feature type="transmembrane region" description="Helical" evidence="2">
    <location>
        <begin position="393"/>
        <end position="413"/>
    </location>
</feature>
<name>A0AAE0KGT6_9PEZI</name>
<feature type="compositionally biased region" description="Gly residues" evidence="1">
    <location>
        <begin position="371"/>
        <end position="384"/>
    </location>
</feature>
<organism evidence="3 4">
    <name type="scientific">Lasiosphaeria ovina</name>
    <dbReference type="NCBI Taxonomy" id="92902"/>
    <lineage>
        <taxon>Eukaryota</taxon>
        <taxon>Fungi</taxon>
        <taxon>Dikarya</taxon>
        <taxon>Ascomycota</taxon>
        <taxon>Pezizomycotina</taxon>
        <taxon>Sordariomycetes</taxon>
        <taxon>Sordariomycetidae</taxon>
        <taxon>Sordariales</taxon>
        <taxon>Lasiosphaeriaceae</taxon>
        <taxon>Lasiosphaeria</taxon>
    </lineage>
</organism>
<dbReference type="InterPro" id="IPR021109">
    <property type="entry name" value="Peptidase_aspartic_dom_sf"/>
</dbReference>
<comment type="caution">
    <text evidence="3">The sequence shown here is derived from an EMBL/GenBank/DDBJ whole genome shotgun (WGS) entry which is preliminary data.</text>
</comment>
<reference evidence="3" key="1">
    <citation type="journal article" date="2023" name="Mol. Phylogenet. Evol.">
        <title>Genome-scale phylogeny and comparative genomics of the fungal order Sordariales.</title>
        <authorList>
            <person name="Hensen N."/>
            <person name="Bonometti L."/>
            <person name="Westerberg I."/>
            <person name="Brannstrom I.O."/>
            <person name="Guillou S."/>
            <person name="Cros-Aarteil S."/>
            <person name="Calhoun S."/>
            <person name="Haridas S."/>
            <person name="Kuo A."/>
            <person name="Mondo S."/>
            <person name="Pangilinan J."/>
            <person name="Riley R."/>
            <person name="LaButti K."/>
            <person name="Andreopoulos B."/>
            <person name="Lipzen A."/>
            <person name="Chen C."/>
            <person name="Yan M."/>
            <person name="Daum C."/>
            <person name="Ng V."/>
            <person name="Clum A."/>
            <person name="Steindorff A."/>
            <person name="Ohm R.A."/>
            <person name="Martin F."/>
            <person name="Silar P."/>
            <person name="Natvig D.O."/>
            <person name="Lalanne C."/>
            <person name="Gautier V."/>
            <person name="Ament-Velasquez S.L."/>
            <person name="Kruys A."/>
            <person name="Hutchinson M.I."/>
            <person name="Powell A.J."/>
            <person name="Barry K."/>
            <person name="Miller A.N."/>
            <person name="Grigoriev I.V."/>
            <person name="Debuchy R."/>
            <person name="Gladieux P."/>
            <person name="Hiltunen Thoren M."/>
            <person name="Johannesson H."/>
        </authorList>
    </citation>
    <scope>NUCLEOTIDE SEQUENCE</scope>
    <source>
        <strain evidence="3">CBS 958.72</strain>
    </source>
</reference>
<reference evidence="3" key="2">
    <citation type="submission" date="2023-06" db="EMBL/GenBank/DDBJ databases">
        <authorList>
            <consortium name="Lawrence Berkeley National Laboratory"/>
            <person name="Haridas S."/>
            <person name="Hensen N."/>
            <person name="Bonometti L."/>
            <person name="Westerberg I."/>
            <person name="Brannstrom I.O."/>
            <person name="Guillou S."/>
            <person name="Cros-Aarteil S."/>
            <person name="Calhoun S."/>
            <person name="Kuo A."/>
            <person name="Mondo S."/>
            <person name="Pangilinan J."/>
            <person name="Riley R."/>
            <person name="Labutti K."/>
            <person name="Andreopoulos B."/>
            <person name="Lipzen A."/>
            <person name="Chen C."/>
            <person name="Yanf M."/>
            <person name="Daum C."/>
            <person name="Ng V."/>
            <person name="Clum A."/>
            <person name="Steindorff A."/>
            <person name="Ohm R."/>
            <person name="Martin F."/>
            <person name="Silar P."/>
            <person name="Natvig D."/>
            <person name="Lalanne C."/>
            <person name="Gautier V."/>
            <person name="Ament-Velasquez S.L."/>
            <person name="Kruys A."/>
            <person name="Hutchinson M.I."/>
            <person name="Powell A.J."/>
            <person name="Barry K."/>
            <person name="Miller A.N."/>
            <person name="Grigoriev I.V."/>
            <person name="Debuchy R."/>
            <person name="Gladieux P."/>
            <person name="Thoren M.H."/>
            <person name="Johannesson H."/>
        </authorList>
    </citation>
    <scope>NUCLEOTIDE SEQUENCE</scope>
    <source>
        <strain evidence="3">CBS 958.72</strain>
    </source>
</reference>
<keyword evidence="2" id="KW-1133">Transmembrane helix</keyword>
<accession>A0AAE0KGT6</accession>
<keyword evidence="2" id="KW-0472">Membrane</keyword>